<sequence>METTQTLRHTTCKDVAFGDDHMSEGFLVPLNDGKVMMIFRRSPGIRGDHSGTPACVARTTYDPSTDRWSKIDTVYNSNSYDDRNIHGGITRDGRIVVFFRSYNGSTVGRYFIYSDDQGVTWSDLQTSSVLDGCQGTGQMFFNPAINKYCTLQYTETQVEILYSDNGSSWDQSNIILEGADFEVSEIAGAWCGGNRMVALMRDDQHKLGHPLLQATSLDNGKTWSQLQPTNIPPDRHWGCAPQLYYDQKRDMIIALNSDRYTRPDAENALFVYTARFDDIQNAPQSWTFQLDIPRPWAQPELAKDRPLNESLYGYPTIAPIDEDQYLVVFTERARMHGTEQADLYYFRLIL</sequence>
<evidence type="ECO:0000313" key="1">
    <source>
        <dbReference type="EMBL" id="MFA9480285.1"/>
    </source>
</evidence>
<dbReference type="SUPFAM" id="SSF50939">
    <property type="entry name" value="Sialidases"/>
    <property type="match status" value="1"/>
</dbReference>
<dbReference type="Proteomes" id="UP001575105">
    <property type="component" value="Unassembled WGS sequence"/>
</dbReference>
<dbReference type="InterPro" id="IPR036278">
    <property type="entry name" value="Sialidase_sf"/>
</dbReference>
<comment type="caution">
    <text evidence="1">The sequence shown here is derived from an EMBL/GenBank/DDBJ whole genome shotgun (WGS) entry which is preliminary data.</text>
</comment>
<dbReference type="Gene3D" id="2.120.10.10">
    <property type="match status" value="1"/>
</dbReference>
<dbReference type="EC" id="3.2.1.-" evidence="1"/>
<dbReference type="CDD" id="cd15482">
    <property type="entry name" value="Sialidase_non-viral"/>
    <property type="match status" value="1"/>
</dbReference>
<keyword evidence="1" id="KW-0326">Glycosidase</keyword>
<dbReference type="EMBL" id="JBGUBD010000018">
    <property type="protein sequence ID" value="MFA9480285.1"/>
    <property type="molecule type" value="Genomic_DNA"/>
</dbReference>
<evidence type="ECO:0000313" key="2">
    <source>
        <dbReference type="Proteomes" id="UP001575105"/>
    </source>
</evidence>
<keyword evidence="1" id="KW-0378">Hydrolase</keyword>
<reference evidence="1 2" key="1">
    <citation type="submission" date="2024-08" db="EMBL/GenBank/DDBJ databases">
        <title>Whole-genome sequencing of halo(alkali)philic microorganisms from hypersaline lakes.</title>
        <authorList>
            <person name="Sorokin D.Y."/>
            <person name="Merkel A.Y."/>
            <person name="Messina E."/>
            <person name="Yakimov M."/>
        </authorList>
    </citation>
    <scope>NUCLEOTIDE SEQUENCE [LARGE SCALE GENOMIC DNA]</scope>
    <source>
        <strain evidence="1 2">AB-hyl4</strain>
    </source>
</reference>
<name>A0ABV4U9J8_9BACT</name>
<protein>
    <submittedName>
        <fullName evidence="1">Sialidase family protein</fullName>
        <ecNumber evidence="1">3.2.1.-</ecNumber>
    </submittedName>
</protein>
<organism evidence="1 2">
    <name type="scientific">Natronomicrosphaera hydrolytica</name>
    <dbReference type="NCBI Taxonomy" id="3242702"/>
    <lineage>
        <taxon>Bacteria</taxon>
        <taxon>Pseudomonadati</taxon>
        <taxon>Planctomycetota</taxon>
        <taxon>Phycisphaerae</taxon>
        <taxon>Phycisphaerales</taxon>
        <taxon>Phycisphaeraceae</taxon>
        <taxon>Natronomicrosphaera</taxon>
    </lineage>
</organism>
<dbReference type="RefSeq" id="WP_425347205.1">
    <property type="nucleotide sequence ID" value="NZ_JBGUBD010000018.1"/>
</dbReference>
<accession>A0ABV4U9J8</accession>
<dbReference type="GO" id="GO:0016798">
    <property type="term" value="F:hydrolase activity, acting on glycosyl bonds"/>
    <property type="evidence" value="ECO:0007669"/>
    <property type="project" value="UniProtKB-KW"/>
</dbReference>
<gene>
    <name evidence="1" type="ORF">ACERK3_18585</name>
</gene>
<proteinExistence type="predicted"/>
<keyword evidence="2" id="KW-1185">Reference proteome</keyword>